<name>A0A0G1WVP3_9BACT</name>
<dbReference type="AlphaFoldDB" id="A0A0G1WVP3"/>
<evidence type="ECO:0000313" key="3">
    <source>
        <dbReference type="Proteomes" id="UP000034273"/>
    </source>
</evidence>
<comment type="caution">
    <text evidence="2">The sequence shown here is derived from an EMBL/GenBank/DDBJ whole genome shotgun (WGS) entry which is preliminary data.</text>
</comment>
<evidence type="ECO:0000256" key="1">
    <source>
        <dbReference type="SAM" id="Coils"/>
    </source>
</evidence>
<dbReference type="EMBL" id="LCQW01000031">
    <property type="protein sequence ID" value="KKW22958.1"/>
    <property type="molecule type" value="Genomic_DNA"/>
</dbReference>
<gene>
    <name evidence="2" type="ORF">UY67_C0031G0007</name>
</gene>
<dbReference type="Proteomes" id="UP000034273">
    <property type="component" value="Unassembled WGS sequence"/>
</dbReference>
<accession>A0A0G1WVP3</accession>
<keyword evidence="1" id="KW-0175">Coiled coil</keyword>
<evidence type="ECO:0000313" key="2">
    <source>
        <dbReference type="EMBL" id="KKW22958.1"/>
    </source>
</evidence>
<feature type="coiled-coil region" evidence="1">
    <location>
        <begin position="24"/>
        <end position="51"/>
    </location>
</feature>
<dbReference type="STRING" id="1618671.UY67_C0031G0007"/>
<protein>
    <recommendedName>
        <fullName evidence="4">Ribbon-helix-helix protein CopG domain-containing protein</fullName>
    </recommendedName>
</protein>
<evidence type="ECO:0008006" key="4">
    <source>
        <dbReference type="Google" id="ProtNLM"/>
    </source>
</evidence>
<organism evidence="2 3">
    <name type="scientific">Candidatus Kaiserbacteria bacterium GW2011_GWA2_52_12</name>
    <dbReference type="NCBI Taxonomy" id="1618671"/>
    <lineage>
        <taxon>Bacteria</taxon>
        <taxon>Candidatus Kaiseribacteriota</taxon>
    </lineage>
</organism>
<reference evidence="2 3" key="1">
    <citation type="journal article" date="2015" name="Nature">
        <title>rRNA introns, odd ribosomes, and small enigmatic genomes across a large radiation of phyla.</title>
        <authorList>
            <person name="Brown C.T."/>
            <person name="Hug L.A."/>
            <person name="Thomas B.C."/>
            <person name="Sharon I."/>
            <person name="Castelle C.J."/>
            <person name="Singh A."/>
            <person name="Wilkins M.J."/>
            <person name="Williams K.H."/>
            <person name="Banfield J.F."/>
        </authorList>
    </citation>
    <scope>NUCLEOTIDE SEQUENCE [LARGE SCALE GENOMIC DNA]</scope>
</reference>
<proteinExistence type="predicted"/>
<sequence>MKTTTTFTSTISPELIAWVDRIALAKKRTRRAVLEEAVKRYQQDVARTSLKEGFERAARDPDMLGDMVELAEWGMDDYARVVERT</sequence>